<name>W2YKH7_PHYNI</name>
<accession>W2YKH7</accession>
<dbReference type="OrthoDB" id="123409at2759"/>
<gene>
    <name evidence="2" type="ORF">F442_16472</name>
</gene>
<feature type="compositionally biased region" description="Low complexity" evidence="1">
    <location>
        <begin position="390"/>
        <end position="403"/>
    </location>
</feature>
<proteinExistence type="predicted"/>
<sequence>MQGLLPDVSPCFDRVAKWVDSHTGVCTQVSVQHVVNYVYFVDGGKSAPSHVKASLGTSFCDSVVASRKTENAPSSQNVAQTNTSNASGFFDILRVDDEGEAAHEEALVANTVLSGTLPTVILTPSRRTRYLKRLLVSASNAGPLTEASTAEEEIRALIRMHKPHLLQYHLTAQPIPASSLKRTATLDIDNSAAKRSKFSFHPSAEQRRVHDAVTADAHRATRAYDLEFGSRGLSFLHFTPVDQMLRVRRQHDSFINMSDFSVSAKFLAAPDPSSWEDVLAGANGFQHYRFTRCDTVTQHLGTALYSLVVELKARKLWPQEMLLTLVLWIDAQLERYRSAVVRDITAAPSTRCVIVGQFTPNNVELHGLFLAEQRNQFDAIRQSAANRSPQTSNTSRQTRSQRNTTDKPRREQSDNYSPLPQQDGKEVCLKFLSRNVARPAIPTCASLPAERTSTQRSSPTNCAIIFEESLAGSTATTSEEVQEPMVLRSSDMSAWTIRR</sequence>
<dbReference type="EMBL" id="ANIY01003478">
    <property type="protein sequence ID" value="ETP35302.1"/>
    <property type="molecule type" value="Genomic_DNA"/>
</dbReference>
<organism evidence="2 3">
    <name type="scientific">Phytophthora nicotianae P10297</name>
    <dbReference type="NCBI Taxonomy" id="1317064"/>
    <lineage>
        <taxon>Eukaryota</taxon>
        <taxon>Sar</taxon>
        <taxon>Stramenopiles</taxon>
        <taxon>Oomycota</taxon>
        <taxon>Peronosporomycetes</taxon>
        <taxon>Peronosporales</taxon>
        <taxon>Peronosporaceae</taxon>
        <taxon>Phytophthora</taxon>
    </lineage>
</organism>
<evidence type="ECO:0000256" key="1">
    <source>
        <dbReference type="SAM" id="MobiDB-lite"/>
    </source>
</evidence>
<dbReference type="Proteomes" id="UP000018948">
    <property type="component" value="Unassembled WGS sequence"/>
</dbReference>
<protein>
    <submittedName>
        <fullName evidence="2">Uncharacterized protein</fullName>
    </submittedName>
</protein>
<dbReference type="AlphaFoldDB" id="W2YKH7"/>
<feature type="compositionally biased region" description="Basic and acidic residues" evidence="1">
    <location>
        <begin position="404"/>
        <end position="413"/>
    </location>
</feature>
<comment type="caution">
    <text evidence="2">The sequence shown here is derived from an EMBL/GenBank/DDBJ whole genome shotgun (WGS) entry which is preliminary data.</text>
</comment>
<evidence type="ECO:0000313" key="2">
    <source>
        <dbReference type="EMBL" id="ETP35302.1"/>
    </source>
</evidence>
<evidence type="ECO:0000313" key="3">
    <source>
        <dbReference type="Proteomes" id="UP000018948"/>
    </source>
</evidence>
<reference evidence="2 3" key="1">
    <citation type="submission" date="2013-11" db="EMBL/GenBank/DDBJ databases">
        <title>The Genome Sequence of Phytophthora parasitica P10297.</title>
        <authorList>
            <consortium name="The Broad Institute Genomics Platform"/>
            <person name="Russ C."/>
            <person name="Tyler B."/>
            <person name="Panabieres F."/>
            <person name="Shan W."/>
            <person name="Tripathy S."/>
            <person name="Grunwald N."/>
            <person name="Machado M."/>
            <person name="Johnson C.S."/>
            <person name="Walker B."/>
            <person name="Young S.K."/>
            <person name="Zeng Q."/>
            <person name="Gargeya S."/>
            <person name="Fitzgerald M."/>
            <person name="Haas B."/>
            <person name="Abouelleil A."/>
            <person name="Allen A.W."/>
            <person name="Alvarado L."/>
            <person name="Arachchi H.M."/>
            <person name="Berlin A.M."/>
            <person name="Chapman S.B."/>
            <person name="Gainer-Dewar J."/>
            <person name="Goldberg J."/>
            <person name="Griggs A."/>
            <person name="Gujja S."/>
            <person name="Hansen M."/>
            <person name="Howarth C."/>
            <person name="Imamovic A."/>
            <person name="Ireland A."/>
            <person name="Larimer J."/>
            <person name="McCowan C."/>
            <person name="Murphy C."/>
            <person name="Pearson M."/>
            <person name="Poon T.W."/>
            <person name="Priest M."/>
            <person name="Roberts A."/>
            <person name="Saif S."/>
            <person name="Shea T."/>
            <person name="Sisk P."/>
            <person name="Sykes S."/>
            <person name="Wortman J."/>
            <person name="Nusbaum C."/>
            <person name="Birren B."/>
        </authorList>
    </citation>
    <scope>NUCLEOTIDE SEQUENCE [LARGE SCALE GENOMIC DNA]</scope>
    <source>
        <strain evidence="2 3">P10297</strain>
    </source>
</reference>
<feature type="region of interest" description="Disordered" evidence="1">
    <location>
        <begin position="383"/>
        <end position="422"/>
    </location>
</feature>